<organism evidence="1 2">
    <name type="scientific">Magallana gigas</name>
    <name type="common">Pacific oyster</name>
    <name type="synonym">Crassostrea gigas</name>
    <dbReference type="NCBI Taxonomy" id="29159"/>
    <lineage>
        <taxon>Eukaryota</taxon>
        <taxon>Metazoa</taxon>
        <taxon>Spiralia</taxon>
        <taxon>Lophotrochozoa</taxon>
        <taxon>Mollusca</taxon>
        <taxon>Bivalvia</taxon>
        <taxon>Autobranchia</taxon>
        <taxon>Pteriomorphia</taxon>
        <taxon>Ostreida</taxon>
        <taxon>Ostreoidea</taxon>
        <taxon>Ostreidae</taxon>
        <taxon>Magallana</taxon>
    </lineage>
</organism>
<reference evidence="1" key="1">
    <citation type="submission" date="2022-08" db="UniProtKB">
        <authorList>
            <consortium name="EnsemblMetazoa"/>
        </authorList>
    </citation>
    <scope>IDENTIFICATION</scope>
    <source>
        <strain evidence="1">05x7-T-G4-1.051#20</strain>
    </source>
</reference>
<dbReference type="SUPFAM" id="SSF54637">
    <property type="entry name" value="Thioesterase/thiol ester dehydrase-isomerase"/>
    <property type="match status" value="2"/>
</dbReference>
<accession>A0A8W8KWK2</accession>
<dbReference type="EnsemblMetazoa" id="G25589.1">
    <property type="protein sequence ID" value="G25589.1:cds"/>
    <property type="gene ID" value="G25589"/>
</dbReference>
<evidence type="ECO:0000313" key="2">
    <source>
        <dbReference type="Proteomes" id="UP000005408"/>
    </source>
</evidence>
<dbReference type="Gene3D" id="3.10.129.10">
    <property type="entry name" value="Hotdog Thioesterase"/>
    <property type="match status" value="1"/>
</dbReference>
<name>A0A8W8KWK2_MAGGI</name>
<sequence length="532" mass="62150">MKQVPLVFCFMSRKRKEDYYEILRQIDHLLPEQICLQGFVVDFEAAMWRAIQDRFPGFIIQGCAFHWTQAVFRKVQELVLQRAYNERGDIFSFLRQVMALPFLPPEHIVPVFQHLEQRARSNLLITFMDYIWRQWITNPVFPVKNWSVFMLSVRTNNDLEGWHNRLNRHVNQQGPVPFYLLLTELYKEAENIPLQARLLSEGKMERLHRKKSRELNGRLFQKWEEYNNGGVSTTQLLRFCASLYGPVPVRISRHFLKTCGFKLLSVDETAVEAVVRHPGPTMSDYDVYGQPKLWNMMNLVVSGRMFVHHQPLDETGRTFRDFEKLTSDRLTFLVTSEVCFTKALYDPDVPKSSLLTTVKGGYIGNTSFNSHSLMKTESNELLISNVNQVVSIDMETRRPKPLPDWWKVKYAESAKKFESYKLERFPKGENTSVYQVKVAWSDTDMNNHATWSAYVRYAKDAAHHAVRTGSLPDFEENLGKGISKIQSHYLGECLEGDELTVYIWEDSGECYQLKCHIDKNEECIFQTVISFF</sequence>
<dbReference type="Proteomes" id="UP000005408">
    <property type="component" value="Unassembled WGS sequence"/>
</dbReference>
<keyword evidence="2" id="KW-1185">Reference proteome</keyword>
<evidence type="ECO:0000313" key="1">
    <source>
        <dbReference type="EnsemblMetazoa" id="G25589.1:cds"/>
    </source>
</evidence>
<dbReference type="InterPro" id="IPR029069">
    <property type="entry name" value="HotDog_dom_sf"/>
</dbReference>
<dbReference type="PANTHER" id="PTHR34487">
    <property type="entry name" value="ACYL-ACP THIOESTERASE"/>
    <property type="match status" value="1"/>
</dbReference>
<dbReference type="AlphaFoldDB" id="A0A8W8KWK2"/>
<protein>
    <submittedName>
        <fullName evidence="1">Uncharacterized protein</fullName>
    </submittedName>
</protein>
<dbReference type="PANTHER" id="PTHR34487:SF1">
    <property type="entry name" value="ACYL-ACP THIOESTERASE"/>
    <property type="match status" value="1"/>
</dbReference>
<proteinExistence type="predicted"/>